<evidence type="ECO:0000259" key="12">
    <source>
        <dbReference type="PROSITE" id="PS50268"/>
    </source>
</evidence>
<gene>
    <name evidence="13" type="primary">ORF64600</name>
</gene>
<dbReference type="Pfam" id="PF00028">
    <property type="entry name" value="Cadherin"/>
    <property type="match status" value="1"/>
</dbReference>
<feature type="non-terminal residue" evidence="13">
    <location>
        <position position="1"/>
    </location>
</feature>
<dbReference type="SUPFAM" id="SSF49313">
    <property type="entry name" value="Cadherin-like"/>
    <property type="match status" value="1"/>
</dbReference>
<dbReference type="PRINTS" id="PR00205">
    <property type="entry name" value="CADHERIN"/>
</dbReference>
<dbReference type="CDD" id="cd11304">
    <property type="entry name" value="Cadherin_repeat"/>
    <property type="match status" value="2"/>
</dbReference>
<evidence type="ECO:0000256" key="10">
    <source>
        <dbReference type="SAM" id="MobiDB-lite"/>
    </source>
</evidence>
<dbReference type="GO" id="GO:0007156">
    <property type="term" value="P:homophilic cell adhesion via plasma membrane adhesion molecules"/>
    <property type="evidence" value="ECO:0007669"/>
    <property type="project" value="InterPro"/>
</dbReference>
<name>A0A0B6ZHC2_9EUPU</name>
<evidence type="ECO:0000256" key="8">
    <source>
        <dbReference type="ARBA" id="ARBA00023180"/>
    </source>
</evidence>
<dbReference type="Gene3D" id="2.60.40.60">
    <property type="entry name" value="Cadherins"/>
    <property type="match status" value="2"/>
</dbReference>
<keyword evidence="5" id="KW-0130">Cell adhesion</keyword>
<dbReference type="InterPro" id="IPR050174">
    <property type="entry name" value="Protocadherin/Cadherin-CA"/>
</dbReference>
<dbReference type="AlphaFoldDB" id="A0A0B6ZHC2"/>
<proteinExistence type="predicted"/>
<evidence type="ECO:0000256" key="4">
    <source>
        <dbReference type="ARBA" id="ARBA00022837"/>
    </source>
</evidence>
<protein>
    <recommendedName>
        <fullName evidence="12">Cadherin domain-containing protein</fullName>
    </recommendedName>
</protein>
<keyword evidence="4 9" id="KW-0106">Calcium</keyword>
<keyword evidence="6 11" id="KW-1133">Transmembrane helix</keyword>
<feature type="region of interest" description="Disordered" evidence="10">
    <location>
        <begin position="306"/>
        <end position="335"/>
    </location>
</feature>
<dbReference type="GO" id="GO:0005886">
    <property type="term" value="C:plasma membrane"/>
    <property type="evidence" value="ECO:0007669"/>
    <property type="project" value="InterPro"/>
</dbReference>
<sequence length="335" mass="36901">FSLIILAIDNGLPPLTGTASVIINVKDINDNNPYFIYPSVDNNTLIIPHTVETHQKIASVQAHDLDSGLNSRIIYSLSSVNTSLPFVIDPTEGTLFIKDQITESEIGMYALTIMANDQGSKQQRGTQIPLYIHIYFDNSTIYLPVESAALSKDIITVLIVIAIVLLVAFIIAITVLCIRRHTAKRKLKGTVPNSASTSSTAKLQAGYYIAPGVRESSSSFACKQEEGTCNSATNSTRETTQTNKTYIVVRTRPETELPPEIVEICINGYQNGLSGTLERSHIDDDRFSTFRSQEDILTPSLRYGSLRRQEQDNSSRTKRSSDTLNDLSCDESASD</sequence>
<keyword evidence="7 11" id="KW-0472">Membrane</keyword>
<dbReference type="InterPro" id="IPR015919">
    <property type="entry name" value="Cadherin-like_sf"/>
</dbReference>
<keyword evidence="2 11" id="KW-0812">Transmembrane</keyword>
<evidence type="ECO:0000256" key="9">
    <source>
        <dbReference type="PROSITE-ProRule" id="PRU00043"/>
    </source>
</evidence>
<evidence type="ECO:0000256" key="5">
    <source>
        <dbReference type="ARBA" id="ARBA00022889"/>
    </source>
</evidence>
<feature type="transmembrane region" description="Helical" evidence="11">
    <location>
        <begin position="154"/>
        <end position="178"/>
    </location>
</feature>
<evidence type="ECO:0000256" key="7">
    <source>
        <dbReference type="ARBA" id="ARBA00023136"/>
    </source>
</evidence>
<comment type="subcellular location">
    <subcellularLocation>
        <location evidence="1">Membrane</location>
        <topology evidence="1">Single-pass membrane protein</topology>
    </subcellularLocation>
</comment>
<keyword evidence="3" id="KW-0677">Repeat</keyword>
<dbReference type="InterPro" id="IPR002126">
    <property type="entry name" value="Cadherin-like_dom"/>
</dbReference>
<feature type="domain" description="Cadherin" evidence="12">
    <location>
        <begin position="1"/>
        <end position="35"/>
    </location>
</feature>
<evidence type="ECO:0000256" key="6">
    <source>
        <dbReference type="ARBA" id="ARBA00022989"/>
    </source>
</evidence>
<dbReference type="PROSITE" id="PS00232">
    <property type="entry name" value="CADHERIN_1"/>
    <property type="match status" value="1"/>
</dbReference>
<dbReference type="FunFam" id="2.60.40.60:FF:000116">
    <property type="entry name" value="Dachsous cadherin-related 2"/>
    <property type="match status" value="1"/>
</dbReference>
<evidence type="ECO:0000256" key="1">
    <source>
        <dbReference type="ARBA" id="ARBA00004167"/>
    </source>
</evidence>
<dbReference type="PROSITE" id="PS50268">
    <property type="entry name" value="CADHERIN_2"/>
    <property type="match status" value="2"/>
</dbReference>
<organism evidence="13">
    <name type="scientific">Arion vulgaris</name>
    <dbReference type="NCBI Taxonomy" id="1028688"/>
    <lineage>
        <taxon>Eukaryota</taxon>
        <taxon>Metazoa</taxon>
        <taxon>Spiralia</taxon>
        <taxon>Lophotrochozoa</taxon>
        <taxon>Mollusca</taxon>
        <taxon>Gastropoda</taxon>
        <taxon>Heterobranchia</taxon>
        <taxon>Euthyneura</taxon>
        <taxon>Panpulmonata</taxon>
        <taxon>Eupulmonata</taxon>
        <taxon>Stylommatophora</taxon>
        <taxon>Helicina</taxon>
        <taxon>Arionoidea</taxon>
        <taxon>Arionidae</taxon>
        <taxon>Arion</taxon>
    </lineage>
</organism>
<evidence type="ECO:0000256" key="3">
    <source>
        <dbReference type="ARBA" id="ARBA00022737"/>
    </source>
</evidence>
<evidence type="ECO:0000256" key="2">
    <source>
        <dbReference type="ARBA" id="ARBA00022692"/>
    </source>
</evidence>
<dbReference type="PANTHER" id="PTHR24028">
    <property type="entry name" value="CADHERIN-87A"/>
    <property type="match status" value="1"/>
</dbReference>
<feature type="domain" description="Cadherin" evidence="12">
    <location>
        <begin position="57"/>
        <end position="146"/>
    </location>
</feature>
<dbReference type="EMBL" id="HACG01021109">
    <property type="protein sequence ID" value="CEK67974.1"/>
    <property type="molecule type" value="Transcribed_RNA"/>
</dbReference>
<dbReference type="PANTHER" id="PTHR24028:SF328">
    <property type="entry name" value="CADHERIN-3"/>
    <property type="match status" value="1"/>
</dbReference>
<feature type="non-terminal residue" evidence="13">
    <location>
        <position position="335"/>
    </location>
</feature>
<reference evidence="13" key="1">
    <citation type="submission" date="2014-12" db="EMBL/GenBank/DDBJ databases">
        <title>Insight into the proteome of Arion vulgaris.</title>
        <authorList>
            <person name="Aradska J."/>
            <person name="Bulat T."/>
            <person name="Smidak R."/>
            <person name="Sarate P."/>
            <person name="Gangsoo J."/>
            <person name="Sialana F."/>
            <person name="Bilban M."/>
            <person name="Lubec G."/>
        </authorList>
    </citation>
    <scope>NUCLEOTIDE SEQUENCE</scope>
    <source>
        <tissue evidence="13">Skin</tissue>
    </source>
</reference>
<evidence type="ECO:0000256" key="11">
    <source>
        <dbReference type="SAM" id="Phobius"/>
    </source>
</evidence>
<dbReference type="InterPro" id="IPR020894">
    <property type="entry name" value="Cadherin_CS"/>
</dbReference>
<dbReference type="SMART" id="SM00112">
    <property type="entry name" value="CA"/>
    <property type="match status" value="1"/>
</dbReference>
<accession>A0A0B6ZHC2</accession>
<keyword evidence="8" id="KW-0325">Glycoprotein</keyword>
<feature type="compositionally biased region" description="Basic and acidic residues" evidence="10">
    <location>
        <begin position="307"/>
        <end position="321"/>
    </location>
</feature>
<dbReference type="GO" id="GO:0005509">
    <property type="term" value="F:calcium ion binding"/>
    <property type="evidence" value="ECO:0007669"/>
    <property type="project" value="UniProtKB-UniRule"/>
</dbReference>
<evidence type="ECO:0000313" key="13">
    <source>
        <dbReference type="EMBL" id="CEK67974.1"/>
    </source>
</evidence>